<dbReference type="GO" id="GO:0005829">
    <property type="term" value="C:cytosol"/>
    <property type="evidence" value="ECO:0007669"/>
    <property type="project" value="TreeGrafter"/>
</dbReference>
<accession>A0A9D2QQP1</accession>
<reference evidence="6" key="1">
    <citation type="journal article" date="2021" name="PeerJ">
        <title>Extensive microbial diversity within the chicken gut microbiome revealed by metagenomics and culture.</title>
        <authorList>
            <person name="Gilroy R."/>
            <person name="Ravi A."/>
            <person name="Getino M."/>
            <person name="Pursley I."/>
            <person name="Horton D.L."/>
            <person name="Alikhan N.F."/>
            <person name="Baker D."/>
            <person name="Gharbi K."/>
            <person name="Hall N."/>
            <person name="Watson M."/>
            <person name="Adriaenssens E.M."/>
            <person name="Foster-Nyarko E."/>
            <person name="Jarju S."/>
            <person name="Secka A."/>
            <person name="Antonio M."/>
            <person name="Oren A."/>
            <person name="Chaudhuri R.R."/>
            <person name="La Ragione R."/>
            <person name="Hildebrand F."/>
            <person name="Pallen M.J."/>
        </authorList>
    </citation>
    <scope>NUCLEOTIDE SEQUENCE</scope>
    <source>
        <strain evidence="6">ChiBcec6-4105</strain>
    </source>
</reference>
<dbReference type="AlphaFoldDB" id="A0A9D2QQP1"/>
<dbReference type="PANTHER" id="PTHR30419:SF28">
    <property type="entry name" value="HTH-TYPE TRANSCRIPTIONAL REGULATOR BSDA"/>
    <property type="match status" value="1"/>
</dbReference>
<keyword evidence="2" id="KW-0805">Transcription regulation</keyword>
<dbReference type="PRINTS" id="PR00039">
    <property type="entry name" value="HTHLYSR"/>
</dbReference>
<feature type="domain" description="HTH lysR-type" evidence="5">
    <location>
        <begin position="1"/>
        <end position="58"/>
    </location>
</feature>
<organism evidence="6 7">
    <name type="scientific">Candidatus Blautia avicola</name>
    <dbReference type="NCBI Taxonomy" id="2838483"/>
    <lineage>
        <taxon>Bacteria</taxon>
        <taxon>Bacillati</taxon>
        <taxon>Bacillota</taxon>
        <taxon>Clostridia</taxon>
        <taxon>Lachnospirales</taxon>
        <taxon>Lachnospiraceae</taxon>
        <taxon>Blautia</taxon>
    </lineage>
</organism>
<evidence type="ECO:0000259" key="5">
    <source>
        <dbReference type="PROSITE" id="PS50931"/>
    </source>
</evidence>
<dbReference type="Pfam" id="PF00126">
    <property type="entry name" value="HTH_1"/>
    <property type="match status" value="1"/>
</dbReference>
<proteinExistence type="inferred from homology"/>
<keyword evidence="3" id="KW-0238">DNA-binding</keyword>
<reference evidence="6" key="2">
    <citation type="submission" date="2021-04" db="EMBL/GenBank/DDBJ databases">
        <authorList>
            <person name="Gilroy R."/>
        </authorList>
    </citation>
    <scope>NUCLEOTIDE SEQUENCE</scope>
    <source>
        <strain evidence="6">ChiBcec6-4105</strain>
    </source>
</reference>
<keyword evidence="4" id="KW-0804">Transcription</keyword>
<dbReference type="Gene3D" id="1.10.10.10">
    <property type="entry name" value="Winged helix-like DNA-binding domain superfamily/Winged helix DNA-binding domain"/>
    <property type="match status" value="1"/>
</dbReference>
<protein>
    <submittedName>
        <fullName evidence="6">LysR family transcriptional regulator</fullName>
    </submittedName>
</protein>
<dbReference type="SUPFAM" id="SSF46785">
    <property type="entry name" value="Winged helix' DNA-binding domain"/>
    <property type="match status" value="1"/>
</dbReference>
<dbReference type="Proteomes" id="UP000823892">
    <property type="component" value="Unassembled WGS sequence"/>
</dbReference>
<dbReference type="Pfam" id="PF03466">
    <property type="entry name" value="LysR_substrate"/>
    <property type="match status" value="1"/>
</dbReference>
<evidence type="ECO:0000256" key="2">
    <source>
        <dbReference type="ARBA" id="ARBA00023015"/>
    </source>
</evidence>
<dbReference type="CDD" id="cd05466">
    <property type="entry name" value="PBP2_LTTR_substrate"/>
    <property type="match status" value="1"/>
</dbReference>
<evidence type="ECO:0000313" key="7">
    <source>
        <dbReference type="Proteomes" id="UP000823892"/>
    </source>
</evidence>
<evidence type="ECO:0000313" key="6">
    <source>
        <dbReference type="EMBL" id="HJD27735.1"/>
    </source>
</evidence>
<comment type="similarity">
    <text evidence="1">Belongs to the LysR transcriptional regulatory family.</text>
</comment>
<sequence length="299" mass="34021">MDIRQLRYFTAIVEEGTLTGAARRLNMTQPPLTAQLKLLEEELKCPLFTRDGKRLHLTEAGHHFYERAQRILGMCDAAVTEMTDFQEGAAGTLRIGVISSVKDQLFPRWICRFWKKYPNIRYEIYSANTYQLLEQLQNGQIDLALVRTPFSKTQMDILYIKKEPFLAIGHSSFFPSHKESPLTVKDLENAPLILYRRWEEMLKMRFEAEGISPCILCCNDDAQTTLALAFLGMGVGLLPASGAPESLPSRSSSQTEIRVLKEKNLYSQIALVCRKKSQLPNSARLFWEMIEGMCCVSGK</sequence>
<dbReference type="GO" id="GO:0003700">
    <property type="term" value="F:DNA-binding transcription factor activity"/>
    <property type="evidence" value="ECO:0007669"/>
    <property type="project" value="InterPro"/>
</dbReference>
<dbReference type="InterPro" id="IPR000847">
    <property type="entry name" value="LysR_HTH_N"/>
</dbReference>
<evidence type="ECO:0000256" key="4">
    <source>
        <dbReference type="ARBA" id="ARBA00023163"/>
    </source>
</evidence>
<evidence type="ECO:0000256" key="1">
    <source>
        <dbReference type="ARBA" id="ARBA00009437"/>
    </source>
</evidence>
<dbReference type="SUPFAM" id="SSF53850">
    <property type="entry name" value="Periplasmic binding protein-like II"/>
    <property type="match status" value="1"/>
</dbReference>
<dbReference type="PANTHER" id="PTHR30419">
    <property type="entry name" value="HTH-TYPE TRANSCRIPTIONAL REGULATOR YBHD"/>
    <property type="match status" value="1"/>
</dbReference>
<dbReference type="InterPro" id="IPR036390">
    <property type="entry name" value="WH_DNA-bd_sf"/>
</dbReference>
<dbReference type="PROSITE" id="PS50931">
    <property type="entry name" value="HTH_LYSR"/>
    <property type="match status" value="1"/>
</dbReference>
<dbReference type="InterPro" id="IPR050950">
    <property type="entry name" value="HTH-type_LysR_regulators"/>
</dbReference>
<dbReference type="InterPro" id="IPR005119">
    <property type="entry name" value="LysR_subst-bd"/>
</dbReference>
<dbReference type="InterPro" id="IPR036388">
    <property type="entry name" value="WH-like_DNA-bd_sf"/>
</dbReference>
<dbReference type="GO" id="GO:0003677">
    <property type="term" value="F:DNA binding"/>
    <property type="evidence" value="ECO:0007669"/>
    <property type="project" value="UniProtKB-KW"/>
</dbReference>
<name>A0A9D2QQP1_9FIRM</name>
<dbReference type="Gene3D" id="3.40.190.290">
    <property type="match status" value="1"/>
</dbReference>
<dbReference type="EMBL" id="DWUY01000042">
    <property type="protein sequence ID" value="HJD27735.1"/>
    <property type="molecule type" value="Genomic_DNA"/>
</dbReference>
<dbReference type="FunFam" id="1.10.10.10:FF:000001">
    <property type="entry name" value="LysR family transcriptional regulator"/>
    <property type="match status" value="1"/>
</dbReference>
<comment type="caution">
    <text evidence="6">The sequence shown here is derived from an EMBL/GenBank/DDBJ whole genome shotgun (WGS) entry which is preliminary data.</text>
</comment>
<evidence type="ECO:0000256" key="3">
    <source>
        <dbReference type="ARBA" id="ARBA00023125"/>
    </source>
</evidence>
<gene>
    <name evidence="6" type="ORF">H9914_01860</name>
</gene>